<feature type="transmembrane region" description="Helical" evidence="8">
    <location>
        <begin position="61"/>
        <end position="81"/>
    </location>
</feature>
<dbReference type="Proteomes" id="UP000671879">
    <property type="component" value="Chromosome"/>
</dbReference>
<name>A0A9Q7A7U5_9BACT</name>
<feature type="transmembrane region" description="Helical" evidence="8">
    <location>
        <begin position="133"/>
        <end position="150"/>
    </location>
</feature>
<feature type="transmembrane region" description="Helical" evidence="8">
    <location>
        <begin position="446"/>
        <end position="465"/>
    </location>
</feature>
<evidence type="ECO:0000256" key="3">
    <source>
        <dbReference type="ARBA" id="ARBA00022692"/>
    </source>
</evidence>
<dbReference type="RefSeq" id="WP_274373517.1">
    <property type="nucleotide sequence ID" value="NZ_CP072943.1"/>
</dbReference>
<feature type="transmembrane region" description="Helical" evidence="8">
    <location>
        <begin position="413"/>
        <end position="434"/>
    </location>
</feature>
<proteinExistence type="predicted"/>
<keyword evidence="6 8" id="KW-0472">Membrane</keyword>
<keyword evidence="3 7" id="KW-0812">Transmembrane</keyword>
<feature type="transmembrane region" description="Helical" evidence="8">
    <location>
        <begin position="243"/>
        <end position="262"/>
    </location>
</feature>
<evidence type="ECO:0000256" key="5">
    <source>
        <dbReference type="ARBA" id="ARBA00023002"/>
    </source>
</evidence>
<comment type="subcellular location">
    <subcellularLocation>
        <location evidence="1">Cell membrane</location>
        <topology evidence="1">Multi-pass membrane protein</topology>
    </subcellularLocation>
    <subcellularLocation>
        <location evidence="7">Membrane</location>
        <topology evidence="7">Multi-pass membrane protein</topology>
    </subcellularLocation>
</comment>
<dbReference type="GO" id="GO:0005886">
    <property type="term" value="C:plasma membrane"/>
    <property type="evidence" value="ECO:0007669"/>
    <property type="project" value="UniProtKB-SubCell"/>
</dbReference>
<dbReference type="PANTHER" id="PTHR42682">
    <property type="entry name" value="HYDROGENASE-4 COMPONENT F"/>
    <property type="match status" value="1"/>
</dbReference>
<dbReference type="EMBL" id="CP072943">
    <property type="protein sequence ID" value="QTX32296.1"/>
    <property type="molecule type" value="Genomic_DNA"/>
</dbReference>
<feature type="transmembrane region" description="Helical" evidence="8">
    <location>
        <begin position="28"/>
        <end position="49"/>
    </location>
</feature>
<feature type="transmembrane region" description="Helical" evidence="8">
    <location>
        <begin position="107"/>
        <end position="126"/>
    </location>
</feature>
<keyword evidence="5" id="KW-0560">Oxidoreductase</keyword>
<evidence type="ECO:0000313" key="11">
    <source>
        <dbReference type="Proteomes" id="UP000671879"/>
    </source>
</evidence>
<dbReference type="Pfam" id="PF00361">
    <property type="entry name" value="Proton_antipo_M"/>
    <property type="match status" value="1"/>
</dbReference>
<evidence type="ECO:0000256" key="8">
    <source>
        <dbReference type="SAM" id="Phobius"/>
    </source>
</evidence>
<dbReference type="InterPro" id="IPR001750">
    <property type="entry name" value="ND/Mrp_TM"/>
</dbReference>
<sequence>MTLLWSLILLPACAGIAAFLVGRDDARRLLWGVSALVEGLLTLLAVKAGPVRGPWIGLDEISLLFLALTVLLFLAVTAYSLGEVRNRPAPLRRQGEGLPYAVDAPEAVFTGGMLLFLASMVFVVVSRRLALQWVAIEATTLTSAPLIYYHRHRRSLEAAWKYLLVCSVGIALSLIGVFFIAAACPPDVTTLSFDGLIAAAGRLDRPRLQMAFLFILVGYGTKMGLAPLHTWLPDAHSEAPSPVSALLSGALLNCAFLGLLRVQQIAVAAGTGRFGGDLLILFGLLSLALAGVFILRQPDYKRLLAYSSVEHMGLIALGVGLGGGGVAAALFHAVNHSLVKGALFLASGNILSTFKSKGVGDVTGLGRRLPLSGALWFGGFLALVGSPPFGLFLSEWGLLKTALLQERWLVTALYLLFLSLAFVAMSGPFISMTFGEATGPIRKEPLWAVLPPSVLLVSALVLGLMPPRSLLNLLKGASAALGGTGL</sequence>
<feature type="transmembrane region" description="Helical" evidence="8">
    <location>
        <begin position="374"/>
        <end position="393"/>
    </location>
</feature>
<evidence type="ECO:0000313" key="10">
    <source>
        <dbReference type="EMBL" id="QTX32296.1"/>
    </source>
</evidence>
<feature type="transmembrane region" description="Helical" evidence="8">
    <location>
        <begin position="314"/>
        <end position="334"/>
    </location>
</feature>
<accession>A0A9Q7A7U5</accession>
<protein>
    <submittedName>
        <fullName evidence="10">NADH dehydrogenase FAD-containing subunit</fullName>
    </submittedName>
</protein>
<gene>
    <name evidence="10" type="ORF">KAR29_13490</name>
</gene>
<evidence type="ECO:0000259" key="9">
    <source>
        <dbReference type="Pfam" id="PF00361"/>
    </source>
</evidence>
<keyword evidence="4 8" id="KW-1133">Transmembrane helix</keyword>
<feature type="transmembrane region" description="Helical" evidence="8">
    <location>
        <begin position="162"/>
        <end position="184"/>
    </location>
</feature>
<feature type="transmembrane region" description="Helical" evidence="8">
    <location>
        <begin position="211"/>
        <end position="231"/>
    </location>
</feature>
<evidence type="ECO:0000256" key="1">
    <source>
        <dbReference type="ARBA" id="ARBA00004651"/>
    </source>
</evidence>
<dbReference type="AlphaFoldDB" id="A0A9Q7A7U5"/>
<evidence type="ECO:0000256" key="7">
    <source>
        <dbReference type="RuleBase" id="RU000320"/>
    </source>
</evidence>
<evidence type="ECO:0000256" key="4">
    <source>
        <dbReference type="ARBA" id="ARBA00022989"/>
    </source>
</evidence>
<feature type="domain" description="NADH:quinone oxidoreductase/Mrp antiporter transmembrane" evidence="9">
    <location>
        <begin position="127"/>
        <end position="413"/>
    </location>
</feature>
<keyword evidence="11" id="KW-1185">Reference proteome</keyword>
<feature type="transmembrane region" description="Helical" evidence="8">
    <location>
        <begin position="274"/>
        <end position="294"/>
    </location>
</feature>
<evidence type="ECO:0000256" key="2">
    <source>
        <dbReference type="ARBA" id="ARBA00022475"/>
    </source>
</evidence>
<dbReference type="GO" id="GO:0016491">
    <property type="term" value="F:oxidoreductase activity"/>
    <property type="evidence" value="ECO:0007669"/>
    <property type="project" value="UniProtKB-KW"/>
</dbReference>
<dbReference type="InterPro" id="IPR052175">
    <property type="entry name" value="ComplexI-like_HydComp"/>
</dbReference>
<evidence type="ECO:0000256" key="6">
    <source>
        <dbReference type="ARBA" id="ARBA00023136"/>
    </source>
</evidence>
<dbReference type="PANTHER" id="PTHR42682:SF5">
    <property type="entry name" value="HYDROGENASE-4 COMPONENT F"/>
    <property type="match status" value="1"/>
</dbReference>
<keyword evidence="2" id="KW-1003">Cell membrane</keyword>
<reference evidence="11" key="1">
    <citation type="submission" date="2021-04" db="EMBL/GenBank/DDBJ databases">
        <title>A novel Synergistetes isolate from a pyrite-forming mixed culture.</title>
        <authorList>
            <person name="Bunk B."/>
            <person name="Sproer C."/>
            <person name="Spring S."/>
            <person name="Pester M."/>
        </authorList>
    </citation>
    <scope>NUCLEOTIDE SEQUENCE [LARGE SCALE GENOMIC DNA]</scope>
    <source>
        <strain evidence="11">J.5.4.2-T.3.5.2</strain>
    </source>
</reference>
<organism evidence="10 11">
    <name type="scientific">Aminithiophilus ramosus</name>
    <dbReference type="NCBI Taxonomy" id="3029084"/>
    <lineage>
        <taxon>Bacteria</taxon>
        <taxon>Thermotogati</taxon>
        <taxon>Synergistota</taxon>
        <taxon>Synergistia</taxon>
        <taxon>Synergistales</taxon>
        <taxon>Aminithiophilaceae</taxon>
        <taxon>Aminithiophilus</taxon>
    </lineage>
</organism>
<dbReference type="KEGG" id="aram:KAR29_13490"/>